<feature type="region of interest" description="Disordered" evidence="1">
    <location>
        <begin position="199"/>
        <end position="267"/>
    </location>
</feature>
<dbReference type="Proteomes" id="UP001162164">
    <property type="component" value="Unassembled WGS sequence"/>
</dbReference>
<protein>
    <submittedName>
        <fullName evidence="3">Uncharacterized protein</fullName>
    </submittedName>
</protein>
<reference evidence="3" key="1">
    <citation type="journal article" date="2023" name="Insect Mol. Biol.">
        <title>Genome sequencing provides insights into the evolution of gene families encoding plant cell wall-degrading enzymes in longhorned beetles.</title>
        <authorList>
            <person name="Shin N.R."/>
            <person name="Okamura Y."/>
            <person name="Kirsch R."/>
            <person name="Pauchet Y."/>
        </authorList>
    </citation>
    <scope>NUCLEOTIDE SEQUENCE</scope>
    <source>
        <strain evidence="3">MMC_N1</strain>
    </source>
</reference>
<organism evidence="3 4">
    <name type="scientific">Molorchus minor</name>
    <dbReference type="NCBI Taxonomy" id="1323400"/>
    <lineage>
        <taxon>Eukaryota</taxon>
        <taxon>Metazoa</taxon>
        <taxon>Ecdysozoa</taxon>
        <taxon>Arthropoda</taxon>
        <taxon>Hexapoda</taxon>
        <taxon>Insecta</taxon>
        <taxon>Pterygota</taxon>
        <taxon>Neoptera</taxon>
        <taxon>Endopterygota</taxon>
        <taxon>Coleoptera</taxon>
        <taxon>Polyphaga</taxon>
        <taxon>Cucujiformia</taxon>
        <taxon>Chrysomeloidea</taxon>
        <taxon>Cerambycidae</taxon>
        <taxon>Lamiinae</taxon>
        <taxon>Monochamini</taxon>
        <taxon>Molorchus</taxon>
    </lineage>
</organism>
<proteinExistence type="predicted"/>
<keyword evidence="2" id="KW-1133">Transmembrane helix</keyword>
<evidence type="ECO:0000313" key="3">
    <source>
        <dbReference type="EMBL" id="KAJ8978324.1"/>
    </source>
</evidence>
<keyword evidence="2" id="KW-0812">Transmembrane</keyword>
<name>A0ABQ9JL24_9CUCU</name>
<feature type="compositionally biased region" description="Basic and acidic residues" evidence="1">
    <location>
        <begin position="242"/>
        <end position="252"/>
    </location>
</feature>
<gene>
    <name evidence="3" type="ORF">NQ317_015938</name>
</gene>
<evidence type="ECO:0000256" key="2">
    <source>
        <dbReference type="SAM" id="Phobius"/>
    </source>
</evidence>
<evidence type="ECO:0000256" key="1">
    <source>
        <dbReference type="SAM" id="MobiDB-lite"/>
    </source>
</evidence>
<accession>A0ABQ9JL24</accession>
<comment type="caution">
    <text evidence="3">The sequence shown here is derived from an EMBL/GenBank/DDBJ whole genome shotgun (WGS) entry which is preliminary data.</text>
</comment>
<feature type="transmembrane region" description="Helical" evidence="2">
    <location>
        <begin position="96"/>
        <end position="118"/>
    </location>
</feature>
<evidence type="ECO:0000313" key="4">
    <source>
        <dbReference type="Proteomes" id="UP001162164"/>
    </source>
</evidence>
<feature type="compositionally biased region" description="Polar residues" evidence="1">
    <location>
        <begin position="199"/>
        <end position="213"/>
    </location>
</feature>
<keyword evidence="2" id="KW-0472">Membrane</keyword>
<dbReference type="EMBL" id="JAPWTJ010000451">
    <property type="protein sequence ID" value="KAJ8978324.1"/>
    <property type="molecule type" value="Genomic_DNA"/>
</dbReference>
<sequence length="267" mass="30187">MTVLLEGSFDSCAESNKDKDLIRNKPLNNPQSVVVSAASTKEDYVCCCREIQAASGEWMNEFVRRPSRRRDNRVYVPAADIIKRTIRRSWTISKTVVMTIAVTGHFLVTTHAFFIYALRLAITTLAEKRILVFTINGLTKVSNHDNAVQIVVQINNTPLPINLDPTPRWSALRGSQELRPYNSLPRNHDINNYPSLVQHQANSKTQNSPSDISSAPFRRWTPTRRTHSEDVYNDRVASPIRLDVKENEEKEAWNVSAAEGTVKGRSA</sequence>
<keyword evidence="4" id="KW-1185">Reference proteome</keyword>